<evidence type="ECO:0000256" key="1">
    <source>
        <dbReference type="SAM" id="MobiDB-lite"/>
    </source>
</evidence>
<dbReference type="InParanoid" id="A0BSS0"/>
<name>A0BSS0_PARTE</name>
<dbReference type="OrthoDB" id="306646at2759"/>
<dbReference type="Proteomes" id="UP000000600">
    <property type="component" value="Unassembled WGS sequence"/>
</dbReference>
<dbReference type="AlphaFoldDB" id="A0BSS0"/>
<protein>
    <submittedName>
        <fullName evidence="2">Uncharacterized protein</fullName>
    </submittedName>
</protein>
<dbReference type="KEGG" id="ptm:GSPATT00031819001"/>
<dbReference type="OMA" id="HQAGKHS"/>
<feature type="region of interest" description="Disordered" evidence="1">
    <location>
        <begin position="1"/>
        <end position="27"/>
    </location>
</feature>
<keyword evidence="3" id="KW-1185">Reference proteome</keyword>
<accession>A0BSS0</accession>
<dbReference type="HOGENOM" id="CLU_1067330_0_0_1"/>
<evidence type="ECO:0000313" key="3">
    <source>
        <dbReference type="Proteomes" id="UP000000600"/>
    </source>
</evidence>
<dbReference type="RefSeq" id="XP_001428985.1">
    <property type="nucleotide sequence ID" value="XM_001428948.1"/>
</dbReference>
<sequence length="261" mass="30865">MKKNSKKVHKVENYSKPKTENRGKPSQLKNIQLEAPEIWTNSPPCVRLVKYLSDMGRHNYLHQAGKHSNKVDNNKRQENDLDTKLRYEYAQEIVEKLFSIQCESKRCFVFFFRSVDQEKVIYDFQEYIQNQEFLFIIHLIQPLLSQKFIEDLISILNSQDNSSSAVDLLLQSKDDPSKYSHIVQNFFIQKQLQTGLDKKTNKPNIEEVINEFEEFLKDPQTNQLVYDFVSEILRIFQSSTAYLPDINEMCEVVNDFQCIYQ</sequence>
<dbReference type="GeneID" id="5014769"/>
<proteinExistence type="predicted"/>
<gene>
    <name evidence="2" type="ORF">GSPATT00031819001</name>
</gene>
<dbReference type="EMBL" id="CT868014">
    <property type="protein sequence ID" value="CAK61587.1"/>
    <property type="molecule type" value="Genomic_DNA"/>
</dbReference>
<feature type="compositionally biased region" description="Basic and acidic residues" evidence="1">
    <location>
        <begin position="10"/>
        <end position="23"/>
    </location>
</feature>
<organism evidence="2 3">
    <name type="scientific">Paramecium tetraurelia</name>
    <dbReference type="NCBI Taxonomy" id="5888"/>
    <lineage>
        <taxon>Eukaryota</taxon>
        <taxon>Sar</taxon>
        <taxon>Alveolata</taxon>
        <taxon>Ciliophora</taxon>
        <taxon>Intramacronucleata</taxon>
        <taxon>Oligohymenophorea</taxon>
        <taxon>Peniculida</taxon>
        <taxon>Parameciidae</taxon>
        <taxon>Paramecium</taxon>
    </lineage>
</organism>
<reference evidence="2 3" key="1">
    <citation type="journal article" date="2006" name="Nature">
        <title>Global trends of whole-genome duplications revealed by the ciliate Paramecium tetraurelia.</title>
        <authorList>
            <consortium name="Genoscope"/>
            <person name="Aury J.-M."/>
            <person name="Jaillon O."/>
            <person name="Duret L."/>
            <person name="Noel B."/>
            <person name="Jubin C."/>
            <person name="Porcel B.M."/>
            <person name="Segurens B."/>
            <person name="Daubin V."/>
            <person name="Anthouard V."/>
            <person name="Aiach N."/>
            <person name="Arnaiz O."/>
            <person name="Billaut A."/>
            <person name="Beisson J."/>
            <person name="Blanc I."/>
            <person name="Bouhouche K."/>
            <person name="Camara F."/>
            <person name="Duharcourt S."/>
            <person name="Guigo R."/>
            <person name="Gogendeau D."/>
            <person name="Katinka M."/>
            <person name="Keller A.-M."/>
            <person name="Kissmehl R."/>
            <person name="Klotz C."/>
            <person name="Koll F."/>
            <person name="Le Moue A."/>
            <person name="Lepere C."/>
            <person name="Malinsky S."/>
            <person name="Nowacki M."/>
            <person name="Nowak J.K."/>
            <person name="Plattner H."/>
            <person name="Poulain J."/>
            <person name="Ruiz F."/>
            <person name="Serrano V."/>
            <person name="Zagulski M."/>
            <person name="Dessen P."/>
            <person name="Betermier M."/>
            <person name="Weissenbach J."/>
            <person name="Scarpelli C."/>
            <person name="Schachter V."/>
            <person name="Sperling L."/>
            <person name="Meyer E."/>
            <person name="Cohen J."/>
            <person name="Wincker P."/>
        </authorList>
    </citation>
    <scope>NUCLEOTIDE SEQUENCE [LARGE SCALE GENOMIC DNA]</scope>
    <source>
        <strain evidence="2 3">Stock d4-2</strain>
    </source>
</reference>
<evidence type="ECO:0000313" key="2">
    <source>
        <dbReference type="EMBL" id="CAK61587.1"/>
    </source>
</evidence>